<protein>
    <recommendedName>
        <fullName evidence="9">Cobalamin biosynthesis protein CobD</fullName>
    </recommendedName>
</protein>
<dbReference type="eggNOG" id="COG1270">
    <property type="taxonomic scope" value="Bacteria"/>
</dbReference>
<dbReference type="Proteomes" id="UP000006327">
    <property type="component" value="Unassembled WGS sequence"/>
</dbReference>
<comment type="similarity">
    <text evidence="3 9">Belongs to the CobD/CbiB family.</text>
</comment>
<organism evidence="10 11">
    <name type="scientific">Paraglaciecola arctica BSs20135</name>
    <dbReference type="NCBI Taxonomy" id="493475"/>
    <lineage>
        <taxon>Bacteria</taxon>
        <taxon>Pseudomonadati</taxon>
        <taxon>Pseudomonadota</taxon>
        <taxon>Gammaproteobacteria</taxon>
        <taxon>Alteromonadales</taxon>
        <taxon>Alteromonadaceae</taxon>
        <taxon>Paraglaciecola</taxon>
    </lineage>
</organism>
<dbReference type="GO" id="GO:0015420">
    <property type="term" value="F:ABC-type vitamin B12 transporter activity"/>
    <property type="evidence" value="ECO:0007669"/>
    <property type="project" value="UniProtKB-UniRule"/>
</dbReference>
<comment type="pathway">
    <text evidence="2 9">Cofactor biosynthesis; adenosylcobalamin biosynthesis.</text>
</comment>
<dbReference type="NCBIfam" id="TIGR00380">
    <property type="entry name" value="cobal_cbiB"/>
    <property type="match status" value="1"/>
</dbReference>
<comment type="caution">
    <text evidence="9">Lacks conserved residue(s) required for the propagation of feature annotation.</text>
</comment>
<evidence type="ECO:0000256" key="9">
    <source>
        <dbReference type="HAMAP-Rule" id="MF_00024"/>
    </source>
</evidence>
<evidence type="ECO:0000256" key="7">
    <source>
        <dbReference type="ARBA" id="ARBA00022989"/>
    </source>
</evidence>
<evidence type="ECO:0000256" key="5">
    <source>
        <dbReference type="ARBA" id="ARBA00022573"/>
    </source>
</evidence>
<evidence type="ECO:0000256" key="8">
    <source>
        <dbReference type="ARBA" id="ARBA00023136"/>
    </source>
</evidence>
<dbReference type="GO" id="GO:0048472">
    <property type="term" value="F:threonine-phosphate decarboxylase activity"/>
    <property type="evidence" value="ECO:0007669"/>
    <property type="project" value="InterPro"/>
</dbReference>
<keyword evidence="11" id="KW-1185">Reference proteome</keyword>
<comment type="function">
    <text evidence="9">Converts cobyric acid to cobinamide by the addition of aminopropanol on the F carboxylic group.</text>
</comment>
<dbReference type="InterPro" id="IPR004485">
    <property type="entry name" value="Cobalamin_biosynth_CobD/CbiB"/>
</dbReference>
<comment type="subcellular location">
    <subcellularLocation>
        <location evidence="1 9">Cell membrane</location>
        <topology evidence="1 9">Multi-pass membrane protein</topology>
    </subcellularLocation>
</comment>
<evidence type="ECO:0000256" key="1">
    <source>
        <dbReference type="ARBA" id="ARBA00004651"/>
    </source>
</evidence>
<keyword evidence="6 9" id="KW-0812">Transmembrane</keyword>
<keyword evidence="4 9" id="KW-1003">Cell membrane</keyword>
<dbReference type="PANTHER" id="PTHR34308:SF1">
    <property type="entry name" value="COBALAMIN BIOSYNTHESIS PROTEIN CBIB"/>
    <property type="match status" value="1"/>
</dbReference>
<name>K6ZDP6_9ALTE</name>
<dbReference type="GO" id="GO:0005886">
    <property type="term" value="C:plasma membrane"/>
    <property type="evidence" value="ECO:0007669"/>
    <property type="project" value="UniProtKB-SubCell"/>
</dbReference>
<dbReference type="OrthoDB" id="9811967at2"/>
<dbReference type="EMBL" id="BAEO01000062">
    <property type="protein sequence ID" value="GAC21540.1"/>
    <property type="molecule type" value="Genomic_DNA"/>
</dbReference>
<keyword evidence="5 9" id="KW-0169">Cobalamin biosynthesis</keyword>
<dbReference type="GO" id="GO:0009236">
    <property type="term" value="P:cobalamin biosynthetic process"/>
    <property type="evidence" value="ECO:0007669"/>
    <property type="project" value="UniProtKB-UniRule"/>
</dbReference>
<gene>
    <name evidence="9 10" type="primary">cobD</name>
    <name evidence="10" type="ORF">GARC_4598</name>
</gene>
<dbReference type="UniPathway" id="UPA00148"/>
<feature type="transmembrane region" description="Helical" evidence="9">
    <location>
        <begin position="54"/>
        <end position="74"/>
    </location>
</feature>
<reference evidence="10 11" key="1">
    <citation type="journal article" date="2017" name="Antonie Van Leeuwenhoek">
        <title>Rhizobium rhizosphaerae sp. nov., a novel species isolated from rice rhizosphere.</title>
        <authorList>
            <person name="Zhao J.J."/>
            <person name="Zhang J."/>
            <person name="Zhang R.J."/>
            <person name="Zhang C.W."/>
            <person name="Yin H.Q."/>
            <person name="Zhang X.X."/>
        </authorList>
    </citation>
    <scope>NUCLEOTIDE SEQUENCE [LARGE SCALE GENOMIC DNA]</scope>
    <source>
        <strain evidence="10 11">BSs20135</strain>
    </source>
</reference>
<accession>K6ZDP6</accession>
<evidence type="ECO:0000256" key="2">
    <source>
        <dbReference type="ARBA" id="ARBA00004953"/>
    </source>
</evidence>
<proteinExistence type="inferred from homology"/>
<feature type="transmembrane region" description="Helical" evidence="9">
    <location>
        <begin position="152"/>
        <end position="170"/>
    </location>
</feature>
<evidence type="ECO:0000313" key="11">
    <source>
        <dbReference type="Proteomes" id="UP000006327"/>
    </source>
</evidence>
<feature type="transmembrane region" description="Helical" evidence="9">
    <location>
        <begin position="296"/>
        <end position="312"/>
    </location>
</feature>
<evidence type="ECO:0000256" key="6">
    <source>
        <dbReference type="ARBA" id="ARBA00022692"/>
    </source>
</evidence>
<dbReference type="STRING" id="493475.GARC_4598"/>
<keyword evidence="7 9" id="KW-1133">Transmembrane helix</keyword>
<evidence type="ECO:0000256" key="4">
    <source>
        <dbReference type="ARBA" id="ARBA00022475"/>
    </source>
</evidence>
<keyword evidence="8 9" id="KW-0472">Membrane</keyword>
<dbReference type="HAMAP" id="MF_00024">
    <property type="entry name" value="CobD_CbiB"/>
    <property type="match status" value="1"/>
</dbReference>
<comment type="caution">
    <text evidence="10">The sequence shown here is derived from an EMBL/GenBank/DDBJ whole genome shotgun (WGS) entry which is preliminary data.</text>
</comment>
<sequence>MHSLLIIALQMVGALLLDKLFGEFPRYHPLVGFGKIAHLVEAKSNLPQHAKSRVLGTLACLMIVLPLPILFFVLKSDTATFWLLETFVLYLAIGQRSLAQHAQQIFQPLQQNDFATARHFTGYIVSRDTQDMSEQDMTRATVESVLENGHDAVLASLFYFLLGGAPLVILHRLVNTLDAMWGYKTPQFLYFGWCAAKLDDLLGFFSACASCLLYVMQARPLSKIKQILICAWQQSQKYKSKNGGLCMSVGAQVLGFSLGGSASYHGRIVEGTVLGSGRQVTLADIPASIQLVKQASYLWVIVVLVIGILCQVL</sequence>
<dbReference type="AlphaFoldDB" id="K6ZDP6"/>
<dbReference type="RefSeq" id="WP_007624622.1">
    <property type="nucleotide sequence ID" value="NZ_BAEO01000062.1"/>
</dbReference>
<dbReference type="PANTHER" id="PTHR34308">
    <property type="entry name" value="COBALAMIN BIOSYNTHESIS PROTEIN CBIB"/>
    <property type="match status" value="1"/>
</dbReference>
<evidence type="ECO:0000256" key="3">
    <source>
        <dbReference type="ARBA" id="ARBA00006263"/>
    </source>
</evidence>
<evidence type="ECO:0000313" key="10">
    <source>
        <dbReference type="EMBL" id="GAC21540.1"/>
    </source>
</evidence>
<dbReference type="Pfam" id="PF03186">
    <property type="entry name" value="CobD_Cbib"/>
    <property type="match status" value="1"/>
</dbReference>